<evidence type="ECO:0000256" key="5">
    <source>
        <dbReference type="ARBA" id="ARBA00022898"/>
    </source>
</evidence>
<dbReference type="FunFam" id="3.90.1150.10:FF:000021">
    <property type="entry name" value="Kynurenine--oxoglutarate transaminase 3"/>
    <property type="match status" value="1"/>
</dbReference>
<feature type="domain" description="Aminotransferase class I/classII large" evidence="9">
    <location>
        <begin position="17"/>
        <end position="393"/>
    </location>
</feature>
<comment type="cofactor">
    <cofactor evidence="1">
        <name>pyridoxal 5'-phosphate</name>
        <dbReference type="ChEBI" id="CHEBI:597326"/>
    </cofactor>
</comment>
<sequence>MYLKRVEFTQLAADYKAVNLGQGFPDFSPPDFVKEAFCKAVSGGPSMHQYTRAFGHPPLVKNLAKFFSRVVGRDIDPFEDVLVTVGAYQALFSAFQALVNEGDEVIIVEPFFDCYQPMVLMSGGKAWTPLVNIFFNFLHWVLSAEELESKVTPHTKAIVINTPNNPLGKVYRTEELQVIADLCIKHDLLCVSDEVYEWLTYDGAKHVKIASLPGMWERTITVGSGGKTFSATGWKVGWAIGSGNILKHLKTIHQNSVYHCPTAAQEAVAQGFQREYELFGTPESYFQQLPAMLHHKRKKLASCLQSVGLQPVMPEGGYFMIADISSIKVDFDDQSSEDEPYDFRFVKWLVREKHLATIPVSAFYSPEHSKEFDKYIRFCFVKEDATLDAAADILKKWSQRE</sequence>
<reference evidence="10" key="2">
    <citation type="submission" date="2025-09" db="UniProtKB">
        <authorList>
            <consortium name="Ensembl"/>
        </authorList>
    </citation>
    <scope>IDENTIFICATION</scope>
</reference>
<dbReference type="InterPro" id="IPR015424">
    <property type="entry name" value="PyrdxlP-dep_Trfase"/>
</dbReference>
<reference evidence="10" key="1">
    <citation type="submission" date="2025-08" db="UniProtKB">
        <authorList>
            <consortium name="Ensembl"/>
        </authorList>
    </citation>
    <scope>IDENTIFICATION</scope>
</reference>
<evidence type="ECO:0000259" key="9">
    <source>
        <dbReference type="Pfam" id="PF00155"/>
    </source>
</evidence>
<dbReference type="Gene3D" id="3.90.1150.10">
    <property type="entry name" value="Aspartate Aminotransferase, domain 1"/>
    <property type="match status" value="1"/>
</dbReference>
<comment type="catalytic activity">
    <reaction evidence="8">
        <text>an S-substituted L-cysteine + H2O = a thiol + pyruvate + NH4(+)</text>
        <dbReference type="Rhea" id="RHEA:18121"/>
        <dbReference type="ChEBI" id="CHEBI:15361"/>
        <dbReference type="ChEBI" id="CHEBI:15377"/>
        <dbReference type="ChEBI" id="CHEBI:28938"/>
        <dbReference type="ChEBI" id="CHEBI:29256"/>
        <dbReference type="ChEBI" id="CHEBI:58717"/>
        <dbReference type="EC" id="4.4.1.13"/>
    </reaction>
    <physiologicalReaction direction="left-to-right" evidence="8">
        <dbReference type="Rhea" id="RHEA:18122"/>
    </physiologicalReaction>
</comment>
<evidence type="ECO:0000256" key="7">
    <source>
        <dbReference type="ARBA" id="ARBA00047478"/>
    </source>
</evidence>
<protein>
    <submittedName>
        <fullName evidence="10">Kynurenine--oxoglutarate transaminase 1-like</fullName>
    </submittedName>
</protein>
<evidence type="ECO:0000256" key="8">
    <source>
        <dbReference type="ARBA" id="ARBA00049325"/>
    </source>
</evidence>
<dbReference type="PANTHER" id="PTHR43807">
    <property type="entry name" value="FI04487P"/>
    <property type="match status" value="1"/>
</dbReference>
<gene>
    <name evidence="10" type="primary">LOC115382657</name>
</gene>
<dbReference type="SUPFAM" id="SSF53383">
    <property type="entry name" value="PLP-dependent transferases"/>
    <property type="match status" value="1"/>
</dbReference>
<comment type="similarity">
    <text evidence="2">Belongs to the class-I pyridoxal-phosphate-dependent aminotransferase family.</text>
</comment>
<dbReference type="InterPro" id="IPR004839">
    <property type="entry name" value="Aminotransferase_I/II_large"/>
</dbReference>
<keyword evidence="3" id="KW-0032">Aminotransferase</keyword>
<name>A0A672IC62_SALFA</name>
<dbReference type="GO" id="GO:0005739">
    <property type="term" value="C:mitochondrion"/>
    <property type="evidence" value="ECO:0007669"/>
    <property type="project" value="TreeGrafter"/>
</dbReference>
<dbReference type="AlphaFoldDB" id="A0A672IC62"/>
<keyword evidence="11" id="KW-1185">Reference proteome</keyword>
<proteinExistence type="inferred from homology"/>
<dbReference type="GO" id="GO:0016212">
    <property type="term" value="F:kynurenine-oxoglutarate transaminase activity"/>
    <property type="evidence" value="ECO:0007669"/>
    <property type="project" value="UniProtKB-EC"/>
</dbReference>
<comment type="catalytic activity">
    <reaction evidence="7">
        <text>L-kynurenine + 2-oxoglutarate = kynurenate + L-glutamate + H2O</text>
        <dbReference type="Rhea" id="RHEA:65560"/>
        <dbReference type="ChEBI" id="CHEBI:15377"/>
        <dbReference type="ChEBI" id="CHEBI:16810"/>
        <dbReference type="ChEBI" id="CHEBI:29985"/>
        <dbReference type="ChEBI" id="CHEBI:57959"/>
        <dbReference type="ChEBI" id="CHEBI:58454"/>
        <dbReference type="EC" id="2.6.1.7"/>
    </reaction>
    <physiologicalReaction direction="left-to-right" evidence="7">
        <dbReference type="Rhea" id="RHEA:65561"/>
    </physiologicalReaction>
</comment>
<dbReference type="CDD" id="cd00609">
    <property type="entry name" value="AAT_like"/>
    <property type="match status" value="1"/>
</dbReference>
<comment type="pathway">
    <text evidence="6">Amino-acid degradation; L-kynurenine degradation; kynurenate from L-kynurenine: step 1/2.</text>
</comment>
<organism evidence="10 11">
    <name type="scientific">Salarias fasciatus</name>
    <name type="common">Jewelled blenny</name>
    <name type="synonym">Blennius fasciatus</name>
    <dbReference type="NCBI Taxonomy" id="181472"/>
    <lineage>
        <taxon>Eukaryota</taxon>
        <taxon>Metazoa</taxon>
        <taxon>Chordata</taxon>
        <taxon>Craniata</taxon>
        <taxon>Vertebrata</taxon>
        <taxon>Euteleostomi</taxon>
        <taxon>Actinopterygii</taxon>
        <taxon>Neopterygii</taxon>
        <taxon>Teleostei</taxon>
        <taxon>Neoteleostei</taxon>
        <taxon>Acanthomorphata</taxon>
        <taxon>Ovalentaria</taxon>
        <taxon>Blenniimorphae</taxon>
        <taxon>Blenniiformes</taxon>
        <taxon>Blennioidei</taxon>
        <taxon>Blenniidae</taxon>
        <taxon>Salariinae</taxon>
        <taxon>Salarias</taxon>
    </lineage>
</organism>
<dbReference type="Proteomes" id="UP000472267">
    <property type="component" value="Unassembled WGS sequence"/>
</dbReference>
<evidence type="ECO:0000256" key="2">
    <source>
        <dbReference type="ARBA" id="ARBA00007441"/>
    </source>
</evidence>
<dbReference type="Ensembl" id="ENSSFAT00005039963.1">
    <property type="protein sequence ID" value="ENSSFAP00005038525.1"/>
    <property type="gene ID" value="ENSSFAG00005019238.1"/>
</dbReference>
<evidence type="ECO:0000256" key="6">
    <source>
        <dbReference type="ARBA" id="ARBA00024016"/>
    </source>
</evidence>
<keyword evidence="5" id="KW-0663">Pyridoxal phosphate</keyword>
<accession>A0A672IC62</accession>
<evidence type="ECO:0000256" key="4">
    <source>
        <dbReference type="ARBA" id="ARBA00022679"/>
    </source>
</evidence>
<dbReference type="InterPro" id="IPR051326">
    <property type="entry name" value="Kynurenine-oxoglutarate_AT"/>
</dbReference>
<evidence type="ECO:0000256" key="3">
    <source>
        <dbReference type="ARBA" id="ARBA00022576"/>
    </source>
</evidence>
<evidence type="ECO:0000313" key="11">
    <source>
        <dbReference type="Proteomes" id="UP000472267"/>
    </source>
</evidence>
<evidence type="ECO:0000313" key="10">
    <source>
        <dbReference type="Ensembl" id="ENSSFAP00005038525.1"/>
    </source>
</evidence>
<dbReference type="GO" id="GO:0047804">
    <property type="term" value="F:cysteine-S-conjugate beta-lyase activity"/>
    <property type="evidence" value="ECO:0007669"/>
    <property type="project" value="UniProtKB-EC"/>
</dbReference>
<dbReference type="InterPro" id="IPR015421">
    <property type="entry name" value="PyrdxlP-dep_Trfase_major"/>
</dbReference>
<dbReference type="Pfam" id="PF00155">
    <property type="entry name" value="Aminotran_1_2"/>
    <property type="match status" value="1"/>
</dbReference>
<keyword evidence="4" id="KW-0808">Transferase</keyword>
<dbReference type="GO" id="GO:0030170">
    <property type="term" value="F:pyridoxal phosphate binding"/>
    <property type="evidence" value="ECO:0007669"/>
    <property type="project" value="InterPro"/>
</dbReference>
<evidence type="ECO:0000256" key="1">
    <source>
        <dbReference type="ARBA" id="ARBA00001933"/>
    </source>
</evidence>
<dbReference type="Gene3D" id="3.40.640.10">
    <property type="entry name" value="Type I PLP-dependent aspartate aminotransferase-like (Major domain)"/>
    <property type="match status" value="1"/>
</dbReference>
<dbReference type="FunFam" id="3.40.640.10:FF:000264">
    <property type="entry name" value="Kynurenine--oxoglutarate transaminase 1"/>
    <property type="match status" value="1"/>
</dbReference>
<dbReference type="InterPro" id="IPR015422">
    <property type="entry name" value="PyrdxlP-dep_Trfase_small"/>
</dbReference>
<dbReference type="PANTHER" id="PTHR43807:SF14">
    <property type="entry name" value="KYNURENINE--OXOGLUTARATE TRANSAMINASE 1"/>
    <property type="match status" value="1"/>
</dbReference>